<organism evidence="1 2">
    <name type="scientific">Klebsiella michiganensis (strain ATCC 8724 / DSM 4798 / JCM 20051 / NBRC 3318 / NRRL B-199 / KCTC 1686 / BUCSAV 143 / CCM 1901)</name>
    <dbReference type="NCBI Taxonomy" id="1006551"/>
    <lineage>
        <taxon>Bacteria</taxon>
        <taxon>Pseudomonadati</taxon>
        <taxon>Pseudomonadota</taxon>
        <taxon>Gammaproteobacteria</taxon>
        <taxon>Enterobacterales</taxon>
        <taxon>Enterobacteriaceae</taxon>
        <taxon>Klebsiella/Raoultella group</taxon>
        <taxon>Klebsiella</taxon>
    </lineage>
</organism>
<protein>
    <submittedName>
        <fullName evidence="1">Uncharacterized protein</fullName>
    </submittedName>
</protein>
<dbReference type="HOGENOM" id="CLU_2649659_0_0_6"/>
<name>A0A0H3H6Y0_KLEM8</name>
<dbReference type="Proteomes" id="UP000007843">
    <property type="component" value="Chromosome"/>
</dbReference>
<gene>
    <name evidence="1" type="ordered locus">KOX_12815</name>
</gene>
<dbReference type="RefSeq" id="WP_004848281.1">
    <property type="nucleotide sequence ID" value="NC_016612.1"/>
</dbReference>
<evidence type="ECO:0000313" key="2">
    <source>
        <dbReference type="Proteomes" id="UP000007843"/>
    </source>
</evidence>
<dbReference type="EMBL" id="CP003218">
    <property type="protein sequence ID" value="AEX04289.1"/>
    <property type="molecule type" value="Genomic_DNA"/>
</dbReference>
<reference evidence="1 2" key="1">
    <citation type="journal article" date="2012" name="J. Bacteriol.">
        <title>Complete genome sequence of Klebsiella oxytoca KCTC 1686, used in production of 2,3-butanediol.</title>
        <authorList>
            <person name="Shin S.H."/>
            <person name="Kim S."/>
            <person name="Kim J.Y."/>
            <person name="Lee S."/>
            <person name="Um Y."/>
            <person name="Oh M.K."/>
            <person name="Kim Y.R."/>
            <person name="Lee J."/>
            <person name="Yang K.S."/>
        </authorList>
    </citation>
    <scope>NUCLEOTIDE SEQUENCE [LARGE SCALE GENOMIC DNA]</scope>
    <source>
        <strain evidence="2">ATCC 8724 / DSM 4798 / JCM 20051 / NBRC 3318 / NRRL B-199 / KCTC 1686</strain>
    </source>
</reference>
<evidence type="ECO:0000313" key="1">
    <source>
        <dbReference type="EMBL" id="AEX04289.1"/>
    </source>
</evidence>
<proteinExistence type="predicted"/>
<dbReference type="KEGG" id="kox:KOX_12815"/>
<accession>A0A0H3H6Y0</accession>
<sequence>MHHKQAAAPPRPEVVQNRHKLRTEMVQFQAKEAFCRFVSAELFSFLLKKGRLAVLFHFWHSPCFIRDVLAAAITEF</sequence>
<dbReference type="AlphaFoldDB" id="A0A0H3H6Y0"/>